<evidence type="ECO:0000313" key="2">
    <source>
        <dbReference type="Proteomes" id="UP000182229"/>
    </source>
</evidence>
<comment type="caution">
    <text evidence="1">The sequence shown here is derived from an EMBL/GenBank/DDBJ whole genome shotgun (WGS) entry which is preliminary data.</text>
</comment>
<proteinExistence type="predicted"/>
<reference evidence="1 2" key="2">
    <citation type="submission" date="2016-12" db="EMBL/GenBank/DDBJ databases">
        <title>Draft Genome Sequence of Cystobacter ferrugineus Strain Cbfe23.</title>
        <authorList>
            <person name="Akbar S."/>
            <person name="Dowd S.E."/>
            <person name="Stevens D.C."/>
        </authorList>
    </citation>
    <scope>NUCLEOTIDE SEQUENCE [LARGE SCALE GENOMIC DNA]</scope>
    <source>
        <strain evidence="1 2">Cbfe23</strain>
    </source>
</reference>
<dbReference type="STRING" id="83449.BON30_25170"/>
<dbReference type="OrthoDB" id="5382104at2"/>
<gene>
    <name evidence="1" type="ORF">BON30_25170</name>
</gene>
<reference evidence="2" key="1">
    <citation type="submission" date="2016-11" db="EMBL/GenBank/DDBJ databases">
        <authorList>
            <person name="Shukria A."/>
            <person name="Stevens D.C."/>
        </authorList>
    </citation>
    <scope>NUCLEOTIDE SEQUENCE [LARGE SCALE GENOMIC DNA]</scope>
    <source>
        <strain evidence="2">Cbfe23</strain>
    </source>
</reference>
<keyword evidence="2" id="KW-1185">Reference proteome</keyword>
<dbReference type="EMBL" id="MPIN01000006">
    <property type="protein sequence ID" value="OJH38417.1"/>
    <property type="molecule type" value="Genomic_DNA"/>
</dbReference>
<dbReference type="RefSeq" id="WP_071900923.1">
    <property type="nucleotide sequence ID" value="NZ_MPIN01000006.1"/>
</dbReference>
<protein>
    <submittedName>
        <fullName evidence="1">Uncharacterized protein</fullName>
    </submittedName>
</protein>
<accession>A0A1L9B830</accession>
<sequence>MELFEKLLQESSLHDHAGSASSRAALKAKLAPSGTVKQVAEDLKVSEGEDLHFDGGLVVKGNLVIEDQGRLLVAGDLVVEGNIIHEGFDYSLLFVGGSLEADNLLFHGELVVLGGFTLEGIAWTYYSDYSTYADTLSARLVVADDREDAIGTVRADHHLVGHSSKIGPKLSKLLEKGLVDEEGKWSYSTLANKLLKKEALLP</sequence>
<evidence type="ECO:0000313" key="1">
    <source>
        <dbReference type="EMBL" id="OJH38417.1"/>
    </source>
</evidence>
<dbReference type="AlphaFoldDB" id="A0A1L9B830"/>
<name>A0A1L9B830_9BACT</name>
<organism evidence="1 2">
    <name type="scientific">Cystobacter ferrugineus</name>
    <dbReference type="NCBI Taxonomy" id="83449"/>
    <lineage>
        <taxon>Bacteria</taxon>
        <taxon>Pseudomonadati</taxon>
        <taxon>Myxococcota</taxon>
        <taxon>Myxococcia</taxon>
        <taxon>Myxococcales</taxon>
        <taxon>Cystobacterineae</taxon>
        <taxon>Archangiaceae</taxon>
        <taxon>Cystobacter</taxon>
    </lineage>
</organism>
<dbReference type="Proteomes" id="UP000182229">
    <property type="component" value="Unassembled WGS sequence"/>
</dbReference>